<dbReference type="EMBL" id="BMLG01000001">
    <property type="protein sequence ID" value="GGM20043.1"/>
    <property type="molecule type" value="Genomic_DNA"/>
</dbReference>
<evidence type="ECO:0000313" key="2">
    <source>
        <dbReference type="Proteomes" id="UP000618460"/>
    </source>
</evidence>
<proteinExistence type="predicted"/>
<evidence type="ECO:0000313" key="1">
    <source>
        <dbReference type="EMBL" id="GGM20043.1"/>
    </source>
</evidence>
<accession>A0A917TE32</accession>
<sequence length="149" mass="16826">MIKRFLVMSLVVAGLSVAIFYWAGGLTTTTLAETLSIKENKEAFILHMRIENSEQGFRVLHSLEYTGDEQVTIEHRTPLTSISIDARQSDFTGSTTSKTLHPGDFYRPDNTPASYDSLEAGHHDVYIHCQFFIEGEPVDIEIEKEIVFN</sequence>
<reference evidence="1" key="2">
    <citation type="submission" date="2020-09" db="EMBL/GenBank/DDBJ databases">
        <authorList>
            <person name="Sun Q."/>
            <person name="Zhou Y."/>
        </authorList>
    </citation>
    <scope>NUCLEOTIDE SEQUENCE</scope>
    <source>
        <strain evidence="1">CGMCC 1.6333</strain>
    </source>
</reference>
<dbReference type="Proteomes" id="UP000618460">
    <property type="component" value="Unassembled WGS sequence"/>
</dbReference>
<dbReference type="OrthoDB" id="2969671at2"/>
<keyword evidence="2" id="KW-1185">Reference proteome</keyword>
<reference evidence="1" key="1">
    <citation type="journal article" date="2014" name="Int. J. Syst. Evol. Microbiol.">
        <title>Complete genome sequence of Corynebacterium casei LMG S-19264T (=DSM 44701T), isolated from a smear-ripened cheese.</title>
        <authorList>
            <consortium name="US DOE Joint Genome Institute (JGI-PGF)"/>
            <person name="Walter F."/>
            <person name="Albersmeier A."/>
            <person name="Kalinowski J."/>
            <person name="Ruckert C."/>
        </authorList>
    </citation>
    <scope>NUCLEOTIDE SEQUENCE</scope>
    <source>
        <strain evidence="1">CGMCC 1.6333</strain>
    </source>
</reference>
<dbReference type="RefSeq" id="WP_117152878.1">
    <property type="nucleotide sequence ID" value="NZ_BMLG01000001.1"/>
</dbReference>
<protein>
    <submittedName>
        <fullName evidence="1">Uncharacterized protein</fullName>
    </submittedName>
</protein>
<gene>
    <name evidence="1" type="ORF">GCM10011351_02350</name>
</gene>
<comment type="caution">
    <text evidence="1">The sequence shown here is derived from an EMBL/GenBank/DDBJ whole genome shotgun (WGS) entry which is preliminary data.</text>
</comment>
<organism evidence="1 2">
    <name type="scientific">Paraliobacillus quinghaiensis</name>
    <dbReference type="NCBI Taxonomy" id="470815"/>
    <lineage>
        <taxon>Bacteria</taxon>
        <taxon>Bacillati</taxon>
        <taxon>Bacillota</taxon>
        <taxon>Bacilli</taxon>
        <taxon>Bacillales</taxon>
        <taxon>Bacillaceae</taxon>
        <taxon>Paraliobacillus</taxon>
    </lineage>
</organism>
<dbReference type="AlphaFoldDB" id="A0A917TE32"/>
<name>A0A917TE32_9BACI</name>